<proteinExistence type="predicted"/>
<reference evidence="1" key="1">
    <citation type="submission" date="2018-10" db="EMBL/GenBank/DDBJ databases">
        <title>Iterative Subtractive Binning of Freshwater Chronoseries Metagenomes Recovers Nearly Complete Genomes from over Four Hundred Novel Species.</title>
        <authorList>
            <person name="Rodriguez-R L.M."/>
            <person name="Tsementzi D."/>
            <person name="Luo C."/>
            <person name="Konstantinidis K.T."/>
        </authorList>
    </citation>
    <scope>NUCLEOTIDE SEQUENCE</scope>
    <source>
        <strain evidence="1">WB7_6_001</strain>
    </source>
</reference>
<name>A0A964UY06_9PROT</name>
<gene>
    <name evidence="1" type="ORF">EBV32_02095</name>
</gene>
<sequence>MTSLDFDSIFKCKDLSPSSIQTYKTKFIKLNDNKPVRNLNFLLDIDGVKKKIEPLRPNTQRTYYIAICSILKCMINNKQANKSFRKIYDDYSKILEDYNIKLKDQTEKTITEGENWMTQDRLKEVYDKLKENHTQNQRTFQDYLILSLYYLNAPRRNKDYALLKVVNSYNDKLPNEFNYFDVKNKKFIFNNYKTAKKYNRQEIEVNDDLYNIINEYVRLFKVKNNDFLLYNLTTNEPLSQINAITLILNRIFNRNIGSSMLRKFYLSNKYGDNAKELIKDVEKMGTSVSTANNNYIKK</sequence>
<evidence type="ECO:0000313" key="2">
    <source>
        <dbReference type="Proteomes" id="UP000713222"/>
    </source>
</evidence>
<dbReference type="Proteomes" id="UP000713222">
    <property type="component" value="Unassembled WGS sequence"/>
</dbReference>
<protein>
    <submittedName>
        <fullName evidence="1">Uncharacterized protein</fullName>
    </submittedName>
</protein>
<evidence type="ECO:0000313" key="1">
    <source>
        <dbReference type="EMBL" id="NBN87867.1"/>
    </source>
</evidence>
<organism evidence="1 2">
    <name type="scientific">Candidatus Fonsibacter lacus</name>
    <dbReference type="NCBI Taxonomy" id="2576439"/>
    <lineage>
        <taxon>Bacteria</taxon>
        <taxon>Pseudomonadati</taxon>
        <taxon>Pseudomonadota</taxon>
        <taxon>Alphaproteobacteria</taxon>
        <taxon>Candidatus Pelagibacterales</taxon>
        <taxon>Candidatus Pelagibacterales incertae sedis</taxon>
        <taxon>Candidatus Fonsibacter</taxon>
    </lineage>
</organism>
<comment type="caution">
    <text evidence="1">The sequence shown here is derived from an EMBL/GenBank/DDBJ whole genome shotgun (WGS) entry which is preliminary data.</text>
</comment>
<accession>A0A964UY06</accession>
<dbReference type="EMBL" id="RGET01000019">
    <property type="protein sequence ID" value="NBN87867.1"/>
    <property type="molecule type" value="Genomic_DNA"/>
</dbReference>
<dbReference type="AlphaFoldDB" id="A0A964UY06"/>